<comment type="subcellular location">
    <subcellularLocation>
        <location evidence="7">Endomembrane system</location>
        <topology evidence="7">Single-pass membrane protein</topology>
    </subcellularLocation>
    <subcellularLocation>
        <location evidence="1 8">Membrane</location>
        <topology evidence="1 8">Single-pass type I membrane protein</topology>
    </subcellularLocation>
</comment>
<dbReference type="InterPro" id="IPR015720">
    <property type="entry name" value="Emp24-like"/>
</dbReference>
<gene>
    <name evidence="11" type="ORF">THASP1DRAFT_18826</name>
</gene>
<reference evidence="12" key="1">
    <citation type="journal article" date="2018" name="Nat. Microbiol.">
        <title>Leveraging single-cell genomics to expand the fungal tree of life.</title>
        <authorList>
            <person name="Ahrendt S.R."/>
            <person name="Quandt C.A."/>
            <person name="Ciobanu D."/>
            <person name="Clum A."/>
            <person name="Salamov A."/>
            <person name="Andreopoulos B."/>
            <person name="Cheng J.F."/>
            <person name="Woyke T."/>
            <person name="Pelin A."/>
            <person name="Henrissat B."/>
            <person name="Reynolds N.K."/>
            <person name="Benny G.L."/>
            <person name="Smith M.E."/>
            <person name="James T.Y."/>
            <person name="Grigoriev I.V."/>
        </authorList>
    </citation>
    <scope>NUCLEOTIDE SEQUENCE [LARGE SCALE GENOMIC DNA]</scope>
    <source>
        <strain evidence="12">RSA 1356</strain>
    </source>
</reference>
<evidence type="ECO:0000256" key="6">
    <source>
        <dbReference type="ARBA" id="ARBA00023136"/>
    </source>
</evidence>
<comment type="similarity">
    <text evidence="2 8">Belongs to the EMP24/GP25L family.</text>
</comment>
<evidence type="ECO:0000313" key="11">
    <source>
        <dbReference type="EMBL" id="RKP06168.1"/>
    </source>
</evidence>
<keyword evidence="6" id="KW-0472">Membrane</keyword>
<evidence type="ECO:0000256" key="5">
    <source>
        <dbReference type="ARBA" id="ARBA00022989"/>
    </source>
</evidence>
<evidence type="ECO:0000256" key="4">
    <source>
        <dbReference type="ARBA" id="ARBA00022729"/>
    </source>
</evidence>
<protein>
    <submittedName>
        <fullName evidence="11">Supernatant protein factor C-terminal domain-containing protein</fullName>
    </submittedName>
</protein>
<dbReference type="EMBL" id="KZ992939">
    <property type="protein sequence ID" value="RKP06168.1"/>
    <property type="molecule type" value="Genomic_DNA"/>
</dbReference>
<dbReference type="InterPro" id="IPR036598">
    <property type="entry name" value="GOLD_dom_sf"/>
</dbReference>
<dbReference type="GO" id="GO:0016020">
    <property type="term" value="C:membrane"/>
    <property type="evidence" value="ECO:0007669"/>
    <property type="project" value="UniProtKB-SubCell"/>
</dbReference>
<organism evidence="11 12">
    <name type="scientific">Thamnocephalis sphaerospora</name>
    <dbReference type="NCBI Taxonomy" id="78915"/>
    <lineage>
        <taxon>Eukaryota</taxon>
        <taxon>Fungi</taxon>
        <taxon>Fungi incertae sedis</taxon>
        <taxon>Zoopagomycota</taxon>
        <taxon>Zoopagomycotina</taxon>
        <taxon>Zoopagomycetes</taxon>
        <taxon>Zoopagales</taxon>
        <taxon>Sigmoideomycetaceae</taxon>
        <taxon>Thamnocephalis</taxon>
    </lineage>
</organism>
<sequence>MRVATFGLALFAAAATVNAITVTVEPNTNECFFEELKTGDTLSVSFEVGFGGDHKIDFSMLDATGRVVQVAGQQNSGFYTVTADRDGSYYYCFNNLMNDNIGKQVSFYIHEDHRPKKEEKGSEPLAEELRQLSRNVLDVREHQDYIIQRERMHRNTAESTNDRVKWWSIFETAIVLGVAFFQVNYLKRFFEVKRMV</sequence>
<evidence type="ECO:0000259" key="10">
    <source>
        <dbReference type="PROSITE" id="PS50866"/>
    </source>
</evidence>
<keyword evidence="5" id="KW-1133">Transmembrane helix</keyword>
<proteinExistence type="inferred from homology"/>
<evidence type="ECO:0000313" key="12">
    <source>
        <dbReference type="Proteomes" id="UP000271241"/>
    </source>
</evidence>
<dbReference type="OrthoDB" id="62956at2759"/>
<keyword evidence="12" id="KW-1185">Reference proteome</keyword>
<evidence type="ECO:0000256" key="3">
    <source>
        <dbReference type="ARBA" id="ARBA00022692"/>
    </source>
</evidence>
<dbReference type="Pfam" id="PF01105">
    <property type="entry name" value="EMP24_GP25L"/>
    <property type="match status" value="1"/>
</dbReference>
<feature type="signal peptide" evidence="9">
    <location>
        <begin position="1"/>
        <end position="19"/>
    </location>
</feature>
<dbReference type="SUPFAM" id="SSF101576">
    <property type="entry name" value="Supernatant protein factor (SPF), C-terminal domain"/>
    <property type="match status" value="1"/>
</dbReference>
<evidence type="ECO:0000256" key="9">
    <source>
        <dbReference type="SAM" id="SignalP"/>
    </source>
</evidence>
<dbReference type="Proteomes" id="UP000271241">
    <property type="component" value="Unassembled WGS sequence"/>
</dbReference>
<feature type="chain" id="PRO_5020548685" evidence="9">
    <location>
        <begin position="20"/>
        <end position="196"/>
    </location>
</feature>
<dbReference type="SMART" id="SM01190">
    <property type="entry name" value="EMP24_GP25L"/>
    <property type="match status" value="1"/>
</dbReference>
<dbReference type="STRING" id="78915.A0A4P9XK44"/>
<name>A0A4P9XK44_9FUNG</name>
<dbReference type="GO" id="GO:0012505">
    <property type="term" value="C:endomembrane system"/>
    <property type="evidence" value="ECO:0007669"/>
    <property type="project" value="UniProtKB-SubCell"/>
</dbReference>
<dbReference type="PANTHER" id="PTHR22811">
    <property type="entry name" value="TRANSMEMBRANE EMP24 DOMAIN-CONTAINING PROTEIN"/>
    <property type="match status" value="1"/>
</dbReference>
<evidence type="ECO:0000256" key="2">
    <source>
        <dbReference type="ARBA" id="ARBA00007104"/>
    </source>
</evidence>
<evidence type="ECO:0000256" key="8">
    <source>
        <dbReference type="RuleBase" id="RU003827"/>
    </source>
</evidence>
<dbReference type="PROSITE" id="PS50866">
    <property type="entry name" value="GOLD"/>
    <property type="match status" value="1"/>
</dbReference>
<feature type="domain" description="GOLD" evidence="10">
    <location>
        <begin position="29"/>
        <end position="111"/>
    </location>
</feature>
<keyword evidence="3 8" id="KW-0812">Transmembrane</keyword>
<evidence type="ECO:0000256" key="1">
    <source>
        <dbReference type="ARBA" id="ARBA00004479"/>
    </source>
</evidence>
<dbReference type="InterPro" id="IPR009038">
    <property type="entry name" value="GOLD_dom"/>
</dbReference>
<keyword evidence="4 9" id="KW-0732">Signal</keyword>
<evidence type="ECO:0000256" key="7">
    <source>
        <dbReference type="ARBA" id="ARBA00037847"/>
    </source>
</evidence>
<dbReference type="AlphaFoldDB" id="A0A4P9XK44"/>
<accession>A0A4P9XK44</accession>